<gene>
    <name evidence="2" type="ORF">SteCoe_19234</name>
</gene>
<feature type="coiled-coil region" evidence="1">
    <location>
        <begin position="53"/>
        <end position="80"/>
    </location>
</feature>
<keyword evidence="3" id="KW-1185">Reference proteome</keyword>
<protein>
    <submittedName>
        <fullName evidence="2">Uncharacterized protein</fullName>
    </submittedName>
</protein>
<evidence type="ECO:0000313" key="2">
    <source>
        <dbReference type="EMBL" id="OMJ80485.1"/>
    </source>
</evidence>
<dbReference type="AlphaFoldDB" id="A0A1R2BV80"/>
<organism evidence="2 3">
    <name type="scientific">Stentor coeruleus</name>
    <dbReference type="NCBI Taxonomy" id="5963"/>
    <lineage>
        <taxon>Eukaryota</taxon>
        <taxon>Sar</taxon>
        <taxon>Alveolata</taxon>
        <taxon>Ciliophora</taxon>
        <taxon>Postciliodesmatophora</taxon>
        <taxon>Heterotrichea</taxon>
        <taxon>Heterotrichida</taxon>
        <taxon>Stentoridae</taxon>
        <taxon>Stentor</taxon>
    </lineage>
</organism>
<accession>A0A1R2BV80</accession>
<keyword evidence="1" id="KW-0175">Coiled coil</keyword>
<sequence length="80" mass="9532">MTLKQDLKDHMPDGSKKIVKKNKLESRKSRLNVDINRKTVNFDSIYEKVCIKLQKKQTEKINLEAQLIEFQEIIQEIEMK</sequence>
<dbReference type="EMBL" id="MPUH01000421">
    <property type="protein sequence ID" value="OMJ80485.1"/>
    <property type="molecule type" value="Genomic_DNA"/>
</dbReference>
<evidence type="ECO:0000256" key="1">
    <source>
        <dbReference type="SAM" id="Coils"/>
    </source>
</evidence>
<dbReference type="Proteomes" id="UP000187209">
    <property type="component" value="Unassembled WGS sequence"/>
</dbReference>
<evidence type="ECO:0000313" key="3">
    <source>
        <dbReference type="Proteomes" id="UP000187209"/>
    </source>
</evidence>
<comment type="caution">
    <text evidence="2">The sequence shown here is derived from an EMBL/GenBank/DDBJ whole genome shotgun (WGS) entry which is preliminary data.</text>
</comment>
<name>A0A1R2BV80_9CILI</name>
<reference evidence="2 3" key="1">
    <citation type="submission" date="2016-11" db="EMBL/GenBank/DDBJ databases">
        <title>The macronuclear genome of Stentor coeruleus: a giant cell with tiny introns.</title>
        <authorList>
            <person name="Slabodnick M."/>
            <person name="Ruby J.G."/>
            <person name="Reiff S.B."/>
            <person name="Swart E.C."/>
            <person name="Gosai S."/>
            <person name="Prabakaran S."/>
            <person name="Witkowska E."/>
            <person name="Larue G.E."/>
            <person name="Fisher S."/>
            <person name="Freeman R.M."/>
            <person name="Gunawardena J."/>
            <person name="Chu W."/>
            <person name="Stover N.A."/>
            <person name="Gregory B.D."/>
            <person name="Nowacki M."/>
            <person name="Derisi J."/>
            <person name="Roy S.W."/>
            <person name="Marshall W.F."/>
            <person name="Sood P."/>
        </authorList>
    </citation>
    <scope>NUCLEOTIDE SEQUENCE [LARGE SCALE GENOMIC DNA]</scope>
    <source>
        <strain evidence="2">WM001</strain>
    </source>
</reference>
<proteinExistence type="predicted"/>